<protein>
    <submittedName>
        <fullName evidence="2">Uncharacterized protein</fullName>
    </submittedName>
</protein>
<organism evidence="1 2">
    <name type="scientific">Panagrolaimus sp. PS1159</name>
    <dbReference type="NCBI Taxonomy" id="55785"/>
    <lineage>
        <taxon>Eukaryota</taxon>
        <taxon>Metazoa</taxon>
        <taxon>Ecdysozoa</taxon>
        <taxon>Nematoda</taxon>
        <taxon>Chromadorea</taxon>
        <taxon>Rhabditida</taxon>
        <taxon>Tylenchina</taxon>
        <taxon>Panagrolaimomorpha</taxon>
        <taxon>Panagrolaimoidea</taxon>
        <taxon>Panagrolaimidae</taxon>
        <taxon>Panagrolaimus</taxon>
    </lineage>
</organism>
<evidence type="ECO:0000313" key="2">
    <source>
        <dbReference type="WBParaSite" id="PS1159_v2.g396.t1"/>
    </source>
</evidence>
<evidence type="ECO:0000313" key="1">
    <source>
        <dbReference type="Proteomes" id="UP000887580"/>
    </source>
</evidence>
<dbReference type="Proteomes" id="UP000887580">
    <property type="component" value="Unplaced"/>
</dbReference>
<proteinExistence type="predicted"/>
<name>A0AC35GD29_9BILA</name>
<reference evidence="2" key="1">
    <citation type="submission" date="2022-11" db="UniProtKB">
        <authorList>
            <consortium name="WormBaseParasite"/>
        </authorList>
    </citation>
    <scope>IDENTIFICATION</scope>
</reference>
<sequence>MEKAPRKLIFSTFTFPSTTIIPRKNHDFSFPNPIINYVTDNIESPLIHEKLISSSKYFFFVNPYIRGSIYYSYFEDKSFTETEVGHQCKKGCYFRQEFQNIDSSIKFWIIDSIYIMNQVAASSLSLLIPKIYRCDITNLVLTAVNLTFEEFLFISPTVKNVHFSNVTVTYKNDEIVLLEDIFDNFPQLTACSFSISHAAPNISKNTAKRILESPNFSNITDICIEKTPEIFDIKTFVNSVNDRELPRFWINIDRVTSENYESQLEACINQLINSKYNNRMIQYFEEDDENYIILLNRYDDQYLRILTIG</sequence>
<dbReference type="WBParaSite" id="PS1159_v2.g396.t1">
    <property type="protein sequence ID" value="PS1159_v2.g396.t1"/>
    <property type="gene ID" value="PS1159_v2.g396"/>
</dbReference>
<accession>A0AC35GD29</accession>